<evidence type="ECO:0000256" key="4">
    <source>
        <dbReference type="ARBA" id="ARBA00022525"/>
    </source>
</evidence>
<keyword evidence="5" id="KW-0732">Signal</keyword>
<keyword evidence="4 7" id="KW-0964">Secreted</keyword>
<dbReference type="Pfam" id="PF17181">
    <property type="entry name" value="EPF"/>
    <property type="match status" value="1"/>
</dbReference>
<evidence type="ECO:0000256" key="2">
    <source>
        <dbReference type="ARBA" id="ARBA00008127"/>
    </source>
</evidence>
<dbReference type="PANTHER" id="PTHR33109">
    <property type="entry name" value="EPIDERMAL PATTERNING FACTOR-LIKE PROTEIN 4"/>
    <property type="match status" value="1"/>
</dbReference>
<dbReference type="GO" id="GO:0005576">
    <property type="term" value="C:extracellular region"/>
    <property type="evidence" value="ECO:0007669"/>
    <property type="project" value="UniProtKB-SubCell"/>
</dbReference>
<dbReference type="AlphaFoldDB" id="A0AAN7QG94"/>
<dbReference type="Proteomes" id="UP001346149">
    <property type="component" value="Unassembled WGS sequence"/>
</dbReference>
<evidence type="ECO:0000313" key="9">
    <source>
        <dbReference type="Proteomes" id="UP001346149"/>
    </source>
</evidence>
<dbReference type="PANTHER" id="PTHR33109:SF4">
    <property type="entry name" value="EPIDERMAL PATTERNING FACTOR-LIKE PROTEIN 6"/>
    <property type="match status" value="1"/>
</dbReference>
<dbReference type="EMBL" id="JAXQNO010000022">
    <property type="protein sequence ID" value="KAK4767056.1"/>
    <property type="molecule type" value="Genomic_DNA"/>
</dbReference>
<dbReference type="InterPro" id="IPR039455">
    <property type="entry name" value="EPFL"/>
</dbReference>
<organism evidence="8 9">
    <name type="scientific">Trapa natans</name>
    <name type="common">Water chestnut</name>
    <dbReference type="NCBI Taxonomy" id="22666"/>
    <lineage>
        <taxon>Eukaryota</taxon>
        <taxon>Viridiplantae</taxon>
        <taxon>Streptophyta</taxon>
        <taxon>Embryophyta</taxon>
        <taxon>Tracheophyta</taxon>
        <taxon>Spermatophyta</taxon>
        <taxon>Magnoliopsida</taxon>
        <taxon>eudicotyledons</taxon>
        <taxon>Gunneridae</taxon>
        <taxon>Pentapetalae</taxon>
        <taxon>rosids</taxon>
        <taxon>malvids</taxon>
        <taxon>Myrtales</taxon>
        <taxon>Lythraceae</taxon>
        <taxon>Trapa</taxon>
    </lineage>
</organism>
<evidence type="ECO:0000256" key="1">
    <source>
        <dbReference type="ARBA" id="ARBA00004613"/>
    </source>
</evidence>
<reference evidence="8 9" key="1">
    <citation type="journal article" date="2023" name="Hortic Res">
        <title>Pangenome of water caltrop reveals structural variations and asymmetric subgenome divergence after allopolyploidization.</title>
        <authorList>
            <person name="Zhang X."/>
            <person name="Chen Y."/>
            <person name="Wang L."/>
            <person name="Yuan Y."/>
            <person name="Fang M."/>
            <person name="Shi L."/>
            <person name="Lu R."/>
            <person name="Comes H.P."/>
            <person name="Ma Y."/>
            <person name="Chen Y."/>
            <person name="Huang G."/>
            <person name="Zhou Y."/>
            <person name="Zheng Z."/>
            <person name="Qiu Y."/>
        </authorList>
    </citation>
    <scope>NUCLEOTIDE SEQUENCE [LARGE SCALE GENOMIC DNA]</scope>
    <source>
        <strain evidence="8">F231</strain>
    </source>
</reference>
<proteinExistence type="inferred from homology"/>
<keyword evidence="6" id="KW-1015">Disulfide bond</keyword>
<keyword evidence="3 7" id="KW-0217">Developmental protein</keyword>
<sequence>MVGVLHPRHRHLARPAAATLTLLLFTSAAAVSLFLLGSTGEAAKEPPERKLTAVHQMLFRVGPGSSPPTCQVRCGSCWPCKPVRIAIHPGLNLLPQEYYPEAWRCKCGNKLFMP</sequence>
<comment type="caution">
    <text evidence="8">The sequence shown here is derived from an EMBL/GenBank/DDBJ whole genome shotgun (WGS) entry which is preliminary data.</text>
</comment>
<comment type="subcellular location">
    <subcellularLocation>
        <location evidence="1 7">Secreted</location>
    </subcellularLocation>
</comment>
<dbReference type="GO" id="GO:0010052">
    <property type="term" value="P:guard cell differentiation"/>
    <property type="evidence" value="ECO:0007669"/>
    <property type="project" value="UniProtKB-UniRule"/>
</dbReference>
<comment type="function">
    <text evidence="7">Controls stomatal patterning.</text>
</comment>
<evidence type="ECO:0000256" key="7">
    <source>
        <dbReference type="RuleBase" id="RU367102"/>
    </source>
</evidence>
<evidence type="ECO:0000313" key="8">
    <source>
        <dbReference type="EMBL" id="KAK4767056.1"/>
    </source>
</evidence>
<evidence type="ECO:0000256" key="5">
    <source>
        <dbReference type="ARBA" id="ARBA00022729"/>
    </source>
</evidence>
<evidence type="ECO:0000256" key="3">
    <source>
        <dbReference type="ARBA" id="ARBA00022473"/>
    </source>
</evidence>
<name>A0AAN7QG94_TRANT</name>
<accession>A0AAN7QG94</accession>
<protein>
    <recommendedName>
        <fullName evidence="7">Epidermal patterning factor-like protein</fullName>
    </recommendedName>
</protein>
<keyword evidence="9" id="KW-1185">Reference proteome</keyword>
<comment type="similarity">
    <text evidence="2 7">Belongs to the plant cysteine rich small secretory peptide family. Epidermal patterning factor subfamily.</text>
</comment>
<gene>
    <name evidence="8" type="ORF">SAY86_014807</name>
</gene>
<evidence type="ECO:0000256" key="6">
    <source>
        <dbReference type="ARBA" id="ARBA00023157"/>
    </source>
</evidence>